<feature type="transmembrane region" description="Helical" evidence="1">
    <location>
        <begin position="12"/>
        <end position="34"/>
    </location>
</feature>
<evidence type="ECO:0000313" key="2">
    <source>
        <dbReference type="EMBL" id="DBA19879.1"/>
    </source>
</evidence>
<sequence length="83" mass="9529">MTTSRRRGTLVMLFCGLFFFFSLLDLHFLVVPILHVMGSDIKRISTIMGLLREQKQETFGGVGIAPMITVKRRCKILKIQQML</sequence>
<keyword evidence="1" id="KW-1133">Transmembrane helix</keyword>
<name>A0AAV2ZYP7_PYXAD</name>
<protein>
    <submittedName>
        <fullName evidence="2">Uncharacterized protein</fullName>
    </submittedName>
</protein>
<reference evidence="2" key="1">
    <citation type="thesis" date="2020" institute="ProQuest LLC" country="789 East Eisenhower Parkway, Ann Arbor, MI, USA">
        <title>Comparative Genomics and Chromosome Evolution.</title>
        <authorList>
            <person name="Mudd A.B."/>
        </authorList>
    </citation>
    <scope>NUCLEOTIDE SEQUENCE</scope>
    <source>
        <strain evidence="2">1538</strain>
        <tissue evidence="2">Blood</tissue>
    </source>
</reference>
<keyword evidence="1" id="KW-0812">Transmembrane</keyword>
<keyword evidence="1" id="KW-0472">Membrane</keyword>
<gene>
    <name evidence="2" type="ORF">GDO54_015639</name>
</gene>
<proteinExistence type="predicted"/>
<dbReference type="AlphaFoldDB" id="A0AAV2ZYP7"/>
<organism evidence="2 3">
    <name type="scientific">Pyxicephalus adspersus</name>
    <name type="common">African bullfrog</name>
    <dbReference type="NCBI Taxonomy" id="30357"/>
    <lineage>
        <taxon>Eukaryota</taxon>
        <taxon>Metazoa</taxon>
        <taxon>Chordata</taxon>
        <taxon>Craniata</taxon>
        <taxon>Vertebrata</taxon>
        <taxon>Euteleostomi</taxon>
        <taxon>Amphibia</taxon>
        <taxon>Batrachia</taxon>
        <taxon>Anura</taxon>
        <taxon>Neobatrachia</taxon>
        <taxon>Ranoidea</taxon>
        <taxon>Pyxicephalidae</taxon>
        <taxon>Pyxicephalinae</taxon>
        <taxon>Pyxicephalus</taxon>
    </lineage>
</organism>
<dbReference type="EMBL" id="DYDO01000008">
    <property type="protein sequence ID" value="DBA19879.1"/>
    <property type="molecule type" value="Genomic_DNA"/>
</dbReference>
<evidence type="ECO:0000256" key="1">
    <source>
        <dbReference type="SAM" id="Phobius"/>
    </source>
</evidence>
<keyword evidence="3" id="KW-1185">Reference proteome</keyword>
<evidence type="ECO:0000313" key="3">
    <source>
        <dbReference type="Proteomes" id="UP001181693"/>
    </source>
</evidence>
<accession>A0AAV2ZYP7</accession>
<comment type="caution">
    <text evidence="2">The sequence shown here is derived from an EMBL/GenBank/DDBJ whole genome shotgun (WGS) entry which is preliminary data.</text>
</comment>
<dbReference type="Proteomes" id="UP001181693">
    <property type="component" value="Unassembled WGS sequence"/>
</dbReference>